<sequence>MRVEKLTGMVREALQLPNATVKNLGRVGGMTNLNYLVEIDSEPYIVRIPGHGTKSLINRVEEEQNLKLGSDLGINPELVYFNARTGLKITRKIENAQTLTRDTAKDEGMIVKAAEIFKKLHHSTKKMGNQFKLFEMMAHYESLALNADGDFYSGFEKVKAQIKELQYKFNAFSIIQTPCHIDPACSNFILDDEGKMYLIDWEYGGMFDPMWDVAAFALESGLSKSEEAKFHSYYFNREVTAEEQERILLHKIFQDYLWSLWTVFKEEKGDDFGLYGYRRFERAKTNIKLYHQFYEVKYNVQ</sequence>
<dbReference type="Proteomes" id="UP000185746">
    <property type="component" value="Chromosome"/>
</dbReference>
<dbReference type="InterPro" id="IPR052077">
    <property type="entry name" value="CcrZ_PhaseVar_Mediator"/>
</dbReference>
<dbReference type="AlphaFoldDB" id="A0A1D8JJQ3"/>
<dbReference type="PANTHER" id="PTHR40086">
    <property type="entry name" value="PHOSPHOTRANSFERASE YTMP-RELATED"/>
    <property type="match status" value="1"/>
</dbReference>
<evidence type="ECO:0000313" key="2">
    <source>
        <dbReference type="Proteomes" id="UP000185746"/>
    </source>
</evidence>
<dbReference type="PANTHER" id="PTHR40086:SF1">
    <property type="entry name" value="CELL CYCLE REGULATOR CCRZ"/>
    <property type="match status" value="1"/>
</dbReference>
<dbReference type="EMBL" id="CP017560">
    <property type="protein sequence ID" value="AOV08939.1"/>
    <property type="molecule type" value="Genomic_DNA"/>
</dbReference>
<name>A0A1D8JJQ3_9BACL</name>
<organism evidence="1 2">
    <name type="scientific">Sporosarcina ureilytica</name>
    <dbReference type="NCBI Taxonomy" id="298596"/>
    <lineage>
        <taxon>Bacteria</taxon>
        <taxon>Bacillati</taxon>
        <taxon>Bacillota</taxon>
        <taxon>Bacilli</taxon>
        <taxon>Bacillales</taxon>
        <taxon>Caryophanaceae</taxon>
        <taxon>Sporosarcina</taxon>
    </lineage>
</organism>
<dbReference type="KEGG" id="surl:BI350_16205"/>
<proteinExistence type="predicted"/>
<dbReference type="InterPro" id="IPR011009">
    <property type="entry name" value="Kinase-like_dom_sf"/>
</dbReference>
<dbReference type="CDD" id="cd05151">
    <property type="entry name" value="ChoK-like"/>
    <property type="match status" value="1"/>
</dbReference>
<dbReference type="Pfam" id="PF01633">
    <property type="entry name" value="Choline_kinase"/>
    <property type="match status" value="1"/>
</dbReference>
<reference evidence="1 2" key="1">
    <citation type="submission" date="2016-09" db="EMBL/GenBank/DDBJ databases">
        <title>Complete genome sequence of the Lysinibacillus sphaericus LMG 22257, a specie of Bacillus with ureolytic activity that can effectively biodeposit calcium carbonate.</title>
        <authorList>
            <person name="Yan W."/>
        </authorList>
    </citation>
    <scope>NUCLEOTIDE SEQUENCE [LARGE SCALE GENOMIC DNA]</scope>
    <source>
        <strain evidence="1 2">LMG 22257</strain>
    </source>
</reference>
<evidence type="ECO:0008006" key="3">
    <source>
        <dbReference type="Google" id="ProtNLM"/>
    </source>
</evidence>
<dbReference type="Gene3D" id="3.90.1200.10">
    <property type="match status" value="1"/>
</dbReference>
<gene>
    <name evidence="1" type="ORF">BI350_16205</name>
</gene>
<evidence type="ECO:0000313" key="1">
    <source>
        <dbReference type="EMBL" id="AOV08939.1"/>
    </source>
</evidence>
<dbReference type="SUPFAM" id="SSF56112">
    <property type="entry name" value="Protein kinase-like (PK-like)"/>
    <property type="match status" value="1"/>
</dbReference>
<keyword evidence="2" id="KW-1185">Reference proteome</keyword>
<dbReference type="Gene3D" id="3.30.200.20">
    <property type="entry name" value="Phosphorylase Kinase, domain 1"/>
    <property type="match status" value="1"/>
</dbReference>
<accession>A0A1D8JJQ3</accession>
<protein>
    <recommendedName>
        <fullName evidence="3">Choline kinase</fullName>
    </recommendedName>
</protein>
<dbReference type="RefSeq" id="WP_075529106.1">
    <property type="nucleotide sequence ID" value="NZ_CP017560.1"/>
</dbReference>